<feature type="region of interest" description="Disordered" evidence="1">
    <location>
        <begin position="95"/>
        <end position="137"/>
    </location>
</feature>
<proteinExistence type="predicted"/>
<evidence type="ECO:0000313" key="3">
    <source>
        <dbReference type="RefSeq" id="XP_023576686.1"/>
    </source>
</evidence>
<dbReference type="Proteomes" id="UP000515203">
    <property type="component" value="Unplaced"/>
</dbReference>
<dbReference type="InParanoid" id="A0A6P6EWN7"/>
<sequence>MPGADTGWRAPLQLAHPLPAAPHRAGPRGEGSGVEWTGQDLFGRCNHFVQSLYSPLYTLTDIRVEYREPASTRKMRYKRHSTCDNHAYAATQLVRKRQRANQEASGSPQPTAQPDLLEPPSRRRGNSRGGGGWRGARARLSAPSLAPSLSSPAPAPSRSLSLCSLPSFASLRSRSSLPRAPGRRFRKRNRSRFQTRQRETGDPAEARGKIGIATETPSPQLRAEEGGGGRTEASLHAVQVLIALAGRGLNPLMLLFFLKERVFLLSY</sequence>
<accession>A0A6P6EWN7</accession>
<reference evidence="3" key="1">
    <citation type="submission" date="2025-08" db="UniProtKB">
        <authorList>
            <consortium name="RefSeq"/>
        </authorList>
    </citation>
    <scope>IDENTIFICATION</scope>
</reference>
<evidence type="ECO:0000313" key="2">
    <source>
        <dbReference type="Proteomes" id="UP000515203"/>
    </source>
</evidence>
<organism evidence="2 3">
    <name type="scientific">Octodon degus</name>
    <name type="common">Degu</name>
    <name type="synonym">Sciurus degus</name>
    <dbReference type="NCBI Taxonomy" id="10160"/>
    <lineage>
        <taxon>Eukaryota</taxon>
        <taxon>Metazoa</taxon>
        <taxon>Chordata</taxon>
        <taxon>Craniata</taxon>
        <taxon>Vertebrata</taxon>
        <taxon>Euteleostomi</taxon>
        <taxon>Mammalia</taxon>
        <taxon>Eutheria</taxon>
        <taxon>Euarchontoglires</taxon>
        <taxon>Glires</taxon>
        <taxon>Rodentia</taxon>
        <taxon>Hystricomorpha</taxon>
        <taxon>Octodontidae</taxon>
        <taxon>Octodon</taxon>
    </lineage>
</organism>
<feature type="compositionally biased region" description="Basic residues" evidence="1">
    <location>
        <begin position="181"/>
        <end position="195"/>
    </location>
</feature>
<dbReference type="GeneID" id="111818079"/>
<dbReference type="OrthoDB" id="10610850at2759"/>
<name>A0A6P6EWN7_OCTDE</name>
<feature type="compositionally biased region" description="Basic and acidic residues" evidence="1">
    <location>
        <begin position="196"/>
        <end position="208"/>
    </location>
</feature>
<protein>
    <submittedName>
        <fullName evidence="3">Uncharacterized protein LOC111818079 isoform X1</fullName>
    </submittedName>
</protein>
<feature type="region of interest" description="Disordered" evidence="1">
    <location>
        <begin position="173"/>
        <end position="229"/>
    </location>
</feature>
<dbReference type="RefSeq" id="XP_023576686.1">
    <property type="nucleotide sequence ID" value="XM_023720918.1"/>
</dbReference>
<evidence type="ECO:0000256" key="1">
    <source>
        <dbReference type="SAM" id="MobiDB-lite"/>
    </source>
</evidence>
<dbReference type="AlphaFoldDB" id="A0A6P6EWN7"/>
<keyword evidence="2" id="KW-1185">Reference proteome</keyword>
<feature type="compositionally biased region" description="Polar residues" evidence="1">
    <location>
        <begin position="101"/>
        <end position="112"/>
    </location>
</feature>
<gene>
    <name evidence="3" type="primary">LOC111818079</name>
</gene>